<dbReference type="Proteomes" id="UP000236754">
    <property type="component" value="Unassembled WGS sequence"/>
</dbReference>
<gene>
    <name evidence="1" type="ORF">SAMN05216223_105305</name>
</gene>
<evidence type="ECO:0000313" key="2">
    <source>
        <dbReference type="Proteomes" id="UP000236754"/>
    </source>
</evidence>
<dbReference type="RefSeq" id="WP_322973616.1">
    <property type="nucleotide sequence ID" value="NZ_FNVU01000005.1"/>
</dbReference>
<organism evidence="1 2">
    <name type="scientific">Actinacidiphila yanglinensis</name>
    <dbReference type="NCBI Taxonomy" id="310779"/>
    <lineage>
        <taxon>Bacteria</taxon>
        <taxon>Bacillati</taxon>
        <taxon>Actinomycetota</taxon>
        <taxon>Actinomycetes</taxon>
        <taxon>Kitasatosporales</taxon>
        <taxon>Streptomycetaceae</taxon>
        <taxon>Actinacidiphila</taxon>
    </lineage>
</organism>
<accession>A0A1H6AD53</accession>
<protein>
    <submittedName>
        <fullName evidence="1">Uncharacterized protein</fullName>
    </submittedName>
</protein>
<evidence type="ECO:0000313" key="1">
    <source>
        <dbReference type="EMBL" id="SEG46104.1"/>
    </source>
</evidence>
<name>A0A1H6AD53_9ACTN</name>
<dbReference type="AlphaFoldDB" id="A0A1H6AD53"/>
<dbReference type="InterPro" id="IPR048142">
    <property type="entry name" value="QRL_CxxC_CxxC"/>
</dbReference>
<keyword evidence="2" id="KW-1185">Reference proteome</keyword>
<dbReference type="NCBIfam" id="NF041638">
    <property type="entry name" value="QRL_CxxC_CxxC"/>
    <property type="match status" value="1"/>
</dbReference>
<proteinExistence type="predicted"/>
<reference evidence="1 2" key="1">
    <citation type="submission" date="2016-10" db="EMBL/GenBank/DDBJ databases">
        <authorList>
            <person name="de Groot N.N."/>
        </authorList>
    </citation>
    <scope>NUCLEOTIDE SEQUENCE [LARGE SCALE GENOMIC DNA]</scope>
    <source>
        <strain evidence="1 2">CGMCC 4.2023</strain>
    </source>
</reference>
<sequence length="109" mass="12265">MTLPVYRYRLAPHGLMTRTQLRAAGLSAARAEVVGELRWRSRKARHYGGYRVAYLYDPATARPVRPMTAGRWRSHAAMMRARRTCPDCKAVQPYVIPTSLGCCWPCAGA</sequence>
<dbReference type="EMBL" id="FNVU01000005">
    <property type="protein sequence ID" value="SEG46104.1"/>
    <property type="molecule type" value="Genomic_DNA"/>
</dbReference>